<proteinExistence type="predicted"/>
<dbReference type="Proteomes" id="UP000766486">
    <property type="component" value="Unassembled WGS sequence"/>
</dbReference>
<organism evidence="1 2">
    <name type="scientific">Bionectria ochroleuca</name>
    <name type="common">Gliocladium roseum</name>
    <dbReference type="NCBI Taxonomy" id="29856"/>
    <lineage>
        <taxon>Eukaryota</taxon>
        <taxon>Fungi</taxon>
        <taxon>Dikarya</taxon>
        <taxon>Ascomycota</taxon>
        <taxon>Pezizomycotina</taxon>
        <taxon>Sordariomycetes</taxon>
        <taxon>Hypocreomycetidae</taxon>
        <taxon>Hypocreales</taxon>
        <taxon>Bionectriaceae</taxon>
        <taxon>Clonostachys</taxon>
    </lineage>
</organism>
<dbReference type="PANTHER" id="PTHR31126">
    <property type="entry name" value="TYROSINE-PROTEIN PHOSPHATASE"/>
    <property type="match status" value="1"/>
</dbReference>
<dbReference type="InterPro" id="IPR029021">
    <property type="entry name" value="Prot-tyrosine_phosphatase-like"/>
</dbReference>
<comment type="caution">
    <text evidence="1">The sequence shown here is derived from an EMBL/GenBank/DDBJ whole genome shotgun (WGS) entry which is preliminary data.</text>
</comment>
<gene>
    <name evidence="1" type="ORF">CLO192961_LOCUS208373</name>
</gene>
<dbReference type="SUPFAM" id="SSF52799">
    <property type="entry name" value="(Phosphotyrosine protein) phosphatases II"/>
    <property type="match status" value="1"/>
</dbReference>
<dbReference type="PROSITE" id="PS00383">
    <property type="entry name" value="TYR_PHOSPHATASE_1"/>
    <property type="match status" value="1"/>
</dbReference>
<dbReference type="InterPro" id="IPR016130">
    <property type="entry name" value="Tyr_Pase_AS"/>
</dbReference>
<dbReference type="EMBL" id="CABFNS010000767">
    <property type="protein sequence ID" value="VUC27261.1"/>
    <property type="molecule type" value="Genomic_DNA"/>
</dbReference>
<evidence type="ECO:0008006" key="3">
    <source>
        <dbReference type="Google" id="ProtNLM"/>
    </source>
</evidence>
<reference evidence="1 2" key="1">
    <citation type="submission" date="2019-06" db="EMBL/GenBank/DDBJ databases">
        <authorList>
            <person name="Broberg M."/>
        </authorList>
    </citation>
    <scope>NUCLEOTIDE SEQUENCE [LARGE SCALE GENOMIC DNA]</scope>
</reference>
<accession>A0ABY6U876</accession>
<evidence type="ECO:0000313" key="1">
    <source>
        <dbReference type="EMBL" id="VUC27261.1"/>
    </source>
</evidence>
<dbReference type="PANTHER" id="PTHR31126:SF1">
    <property type="entry name" value="TYROSINE SPECIFIC PROTEIN PHOSPHATASES DOMAIN-CONTAINING PROTEIN"/>
    <property type="match status" value="1"/>
</dbReference>
<protein>
    <recommendedName>
        <fullName evidence="3">Tyrosine specific protein phosphatases domain-containing protein</fullName>
    </recommendedName>
</protein>
<dbReference type="InterPro" id="IPR026893">
    <property type="entry name" value="Tyr/Ser_Pase_IphP-type"/>
</dbReference>
<evidence type="ECO:0000313" key="2">
    <source>
        <dbReference type="Proteomes" id="UP000766486"/>
    </source>
</evidence>
<sequence length="297" mass="32864">MATHFNKESDSLARFCTVPLDEPIPSDLLKDALSKPPFITLPGFFNVRDVGAFTPGYVKPRAVFRSGMLDLIPSSNRASLRKELGLSKIFDFRRDDEIKAPTVQVEGIEVFHCPYMDGKEAPPPFPPARFVLNEGESVSQAYLDMYDVILEGYTVGYRKAFEALKTAKEDDAILFHCTGGKDRTGVMAALILDLMGAPAEMIAEEYALTRIGTEPFREALLPAFIKSLATPGGEGNTYDGIETPGLRQLLSSSKEVMVDFVERLRSKYGGAEGYLSQYLKFSADEIREIRANLKPAE</sequence>
<dbReference type="Gene3D" id="3.90.190.10">
    <property type="entry name" value="Protein tyrosine phosphatase superfamily"/>
    <property type="match status" value="1"/>
</dbReference>
<dbReference type="Pfam" id="PF13350">
    <property type="entry name" value="Y_phosphatase3"/>
    <property type="match status" value="1"/>
</dbReference>
<name>A0ABY6U876_BIOOC</name>
<keyword evidence="2" id="KW-1185">Reference proteome</keyword>